<proteinExistence type="predicted"/>
<sequence>ISVRNAFLESPRTCLLGALWGGPATSKCQTSSPSENLVAFASTRTMPEFDSDFISFSGRE</sequence>
<dbReference type="Proteomes" id="UP000789525">
    <property type="component" value="Unassembled WGS sequence"/>
</dbReference>
<comment type="caution">
    <text evidence="1">The sequence shown here is derived from an EMBL/GenBank/DDBJ whole genome shotgun (WGS) entry which is preliminary data.</text>
</comment>
<protein>
    <submittedName>
        <fullName evidence="1">13718_t:CDS:1</fullName>
    </submittedName>
</protein>
<evidence type="ECO:0000313" key="2">
    <source>
        <dbReference type="Proteomes" id="UP000789525"/>
    </source>
</evidence>
<organism evidence="1 2">
    <name type="scientific">Acaulospora colombiana</name>
    <dbReference type="NCBI Taxonomy" id="27376"/>
    <lineage>
        <taxon>Eukaryota</taxon>
        <taxon>Fungi</taxon>
        <taxon>Fungi incertae sedis</taxon>
        <taxon>Mucoromycota</taxon>
        <taxon>Glomeromycotina</taxon>
        <taxon>Glomeromycetes</taxon>
        <taxon>Diversisporales</taxon>
        <taxon>Acaulosporaceae</taxon>
        <taxon>Acaulospora</taxon>
    </lineage>
</organism>
<reference evidence="1" key="1">
    <citation type="submission" date="2021-06" db="EMBL/GenBank/DDBJ databases">
        <authorList>
            <person name="Kallberg Y."/>
            <person name="Tangrot J."/>
            <person name="Rosling A."/>
        </authorList>
    </citation>
    <scope>NUCLEOTIDE SEQUENCE</scope>
    <source>
        <strain evidence="1">CL356</strain>
    </source>
</reference>
<evidence type="ECO:0000313" key="1">
    <source>
        <dbReference type="EMBL" id="CAG8712893.1"/>
    </source>
</evidence>
<dbReference type="EMBL" id="CAJVPT010035921">
    <property type="protein sequence ID" value="CAG8712893.1"/>
    <property type="molecule type" value="Genomic_DNA"/>
</dbReference>
<gene>
    <name evidence="1" type="ORF">ACOLOM_LOCUS10762</name>
</gene>
<accession>A0ACA9PKA2</accession>
<keyword evidence="2" id="KW-1185">Reference proteome</keyword>
<name>A0ACA9PKA2_9GLOM</name>
<feature type="non-terminal residue" evidence="1">
    <location>
        <position position="1"/>
    </location>
</feature>